<dbReference type="Gene3D" id="2.30.30.790">
    <property type="match status" value="1"/>
</dbReference>
<dbReference type="PANTHER" id="PTHR15680:SF9">
    <property type="entry name" value="LARGE RIBOSOMAL SUBUNIT PROTEIN BL19M"/>
    <property type="match status" value="1"/>
</dbReference>
<evidence type="ECO:0000313" key="6">
    <source>
        <dbReference type="Proteomes" id="UP000680365"/>
    </source>
</evidence>
<evidence type="ECO:0000313" key="5">
    <source>
        <dbReference type="EMBL" id="MBS8121984.1"/>
    </source>
</evidence>
<evidence type="ECO:0000256" key="1">
    <source>
        <dbReference type="ARBA" id="ARBA00005781"/>
    </source>
</evidence>
<comment type="function">
    <text evidence="4">This protein is located at the 30S-50S ribosomal subunit interface and may play a role in the structure and function of the aminoacyl-tRNA binding site.</text>
</comment>
<keyword evidence="2 5" id="KW-0689">Ribosomal protein</keyword>
<name>A0ABS5QNG8_9BACT</name>
<protein>
    <recommendedName>
        <fullName evidence="4">50S ribosomal protein L19</fullName>
    </recommendedName>
</protein>
<evidence type="ECO:0000256" key="4">
    <source>
        <dbReference type="RuleBase" id="RU000559"/>
    </source>
</evidence>
<organism evidence="5 6">
    <name type="scientific">Candidatus Vampirococcus lugosii</name>
    <dbReference type="NCBI Taxonomy" id="2789015"/>
    <lineage>
        <taxon>Bacteria</taxon>
        <taxon>Candidatus Absconditibacteriota</taxon>
        <taxon>Vampirococcus</taxon>
    </lineage>
</organism>
<dbReference type="EMBL" id="JAEDAM010000028">
    <property type="protein sequence ID" value="MBS8121984.1"/>
    <property type="molecule type" value="Genomic_DNA"/>
</dbReference>
<gene>
    <name evidence="5" type="ORF">VAMP_59n59</name>
</gene>
<dbReference type="GO" id="GO:0005840">
    <property type="term" value="C:ribosome"/>
    <property type="evidence" value="ECO:0007669"/>
    <property type="project" value="UniProtKB-KW"/>
</dbReference>
<dbReference type="InterPro" id="IPR038657">
    <property type="entry name" value="Ribosomal_bL19_sf"/>
</dbReference>
<proteinExistence type="inferred from homology"/>
<comment type="similarity">
    <text evidence="1 4">Belongs to the bacterial ribosomal protein bL19 family.</text>
</comment>
<dbReference type="SUPFAM" id="SSF50104">
    <property type="entry name" value="Translation proteins SH3-like domain"/>
    <property type="match status" value="1"/>
</dbReference>
<dbReference type="InterPro" id="IPR008991">
    <property type="entry name" value="Translation_prot_SH3-like_sf"/>
</dbReference>
<dbReference type="InterPro" id="IPR001857">
    <property type="entry name" value="Ribosomal_bL19"/>
</dbReference>
<accession>A0ABS5QNG8</accession>
<dbReference type="PRINTS" id="PR00061">
    <property type="entry name" value="RIBOSOMALL19"/>
</dbReference>
<dbReference type="RefSeq" id="WP_213349015.1">
    <property type="nucleotide sequence ID" value="NZ_JAEDAM010000028.1"/>
</dbReference>
<dbReference type="Proteomes" id="UP000680365">
    <property type="component" value="Unassembled WGS sequence"/>
</dbReference>
<keyword evidence="6" id="KW-1185">Reference proteome</keyword>
<dbReference type="PANTHER" id="PTHR15680">
    <property type="entry name" value="RIBOSOMAL PROTEIN L19"/>
    <property type="match status" value="1"/>
</dbReference>
<sequence length="126" mass="14484">MNFDRLKKISEESGYSNLNLKPGQYIELSEQIGEGTNKRIWKFKGVILKVKRKGLHDGTFTIRGKSTGNTIEKIYPLSYTGFQKVVVLDQYKVRRSKLYYLRNKIGKQAKLKSISPSNKGVNLLEK</sequence>
<keyword evidence="3 4" id="KW-0687">Ribonucleoprotein</keyword>
<reference evidence="5 6" key="1">
    <citation type="journal article" date="2021" name="Nat. Commun.">
        <title>Reductive evolution and unique predatory mode in the CPR bacterium Vampirococcus lugosii.</title>
        <authorList>
            <person name="Moreira D."/>
            <person name="Zivanovic Y."/>
            <person name="Lopez-Archilla A.I."/>
            <person name="Iniesto M."/>
            <person name="Lopez-Garcia P."/>
        </authorList>
    </citation>
    <scope>NUCLEOTIDE SEQUENCE [LARGE SCALE GENOMIC DNA]</scope>
    <source>
        <strain evidence="5">Chiprana</strain>
    </source>
</reference>
<dbReference type="Pfam" id="PF01245">
    <property type="entry name" value="Ribosomal_L19"/>
    <property type="match status" value="1"/>
</dbReference>
<comment type="caution">
    <text evidence="5">The sequence shown here is derived from an EMBL/GenBank/DDBJ whole genome shotgun (WGS) entry which is preliminary data.</text>
</comment>
<evidence type="ECO:0000256" key="2">
    <source>
        <dbReference type="ARBA" id="ARBA00022980"/>
    </source>
</evidence>
<evidence type="ECO:0000256" key="3">
    <source>
        <dbReference type="ARBA" id="ARBA00023274"/>
    </source>
</evidence>